<protein>
    <recommendedName>
        <fullName evidence="3">Aldolase</fullName>
    </recommendedName>
</protein>
<name>A0A098MBK8_9BACL</name>
<comment type="caution">
    <text evidence="1">The sequence shown here is derived from an EMBL/GenBank/DDBJ whole genome shotgun (WGS) entry which is preliminary data.</text>
</comment>
<dbReference type="Gene3D" id="3.40.50.300">
    <property type="entry name" value="P-loop containing nucleotide triphosphate hydrolases"/>
    <property type="match status" value="1"/>
</dbReference>
<gene>
    <name evidence="1" type="ORF">PWYN_11775</name>
</gene>
<dbReference type="OrthoDB" id="2552476at2"/>
<evidence type="ECO:0008006" key="3">
    <source>
        <dbReference type="Google" id="ProtNLM"/>
    </source>
</evidence>
<reference evidence="1 2" key="2">
    <citation type="submission" date="2014-10" db="EMBL/GenBank/DDBJ databases">
        <title>Comparative genomics of the Paenibacillus odorifer group.</title>
        <authorList>
            <person name="Tsai Y.-C."/>
            <person name="Martin N."/>
            <person name="Korlach J."/>
            <person name="Wiedmann M."/>
        </authorList>
    </citation>
    <scope>NUCLEOTIDE SEQUENCE [LARGE SCALE GENOMIC DNA]</scope>
    <source>
        <strain evidence="1 2">DSM 18334</strain>
    </source>
</reference>
<sequence length="347" mass="39071">MVYFEFLHSKITLCIEPQISFSAIFDFFSSHFTLTEGLEGDAVANITITQNQSLVNDVDFSSGEEMYLRMSASEFFTIPGIRVNKDGKEFIFCTKSQTILVFDRQKRDILICTQEVDVRHEELVYIELIRDLILKNEENHGVTVLHAACAYKNDQATLIIGPKGAGKSTMLLELVSNNGYLFMSGDKTFLWAEQGKIMASGWPDYPHLGLGTLSKHPELVSAFHLSDRIAAAEDDLWSTDHKMAFDPKLFKRIIPHASKGVVCSVGQFLYPRLYPSEVCTAMPIHNDKSLMEAHLERIFGTGEPLWNNFIEPGNASELEDMIWRCLDMASEIPAFQITGSNGLQLKL</sequence>
<reference evidence="1 2" key="1">
    <citation type="submission" date="2014-08" db="EMBL/GenBank/DDBJ databases">
        <authorList>
            <person name="den Bakker H.C."/>
        </authorList>
    </citation>
    <scope>NUCLEOTIDE SEQUENCE [LARGE SCALE GENOMIC DNA]</scope>
    <source>
        <strain evidence="1 2">DSM 18334</strain>
    </source>
</reference>
<dbReference type="eggNOG" id="ENOG502ZRNE">
    <property type="taxonomic scope" value="Bacteria"/>
</dbReference>
<dbReference type="Proteomes" id="UP000029734">
    <property type="component" value="Unassembled WGS sequence"/>
</dbReference>
<dbReference type="EMBL" id="JQCR01000002">
    <property type="protein sequence ID" value="KGE19940.1"/>
    <property type="molecule type" value="Genomic_DNA"/>
</dbReference>
<organism evidence="1 2">
    <name type="scientific">Paenibacillus wynnii</name>
    <dbReference type="NCBI Taxonomy" id="268407"/>
    <lineage>
        <taxon>Bacteria</taxon>
        <taxon>Bacillati</taxon>
        <taxon>Bacillota</taxon>
        <taxon>Bacilli</taxon>
        <taxon>Bacillales</taxon>
        <taxon>Paenibacillaceae</taxon>
        <taxon>Paenibacillus</taxon>
    </lineage>
</organism>
<proteinExistence type="predicted"/>
<dbReference type="AlphaFoldDB" id="A0A098MBK8"/>
<dbReference type="SUPFAM" id="SSF53795">
    <property type="entry name" value="PEP carboxykinase-like"/>
    <property type="match status" value="1"/>
</dbReference>
<accession>A0A098MBK8</accession>
<dbReference type="STRING" id="268407.PWYN_11775"/>
<evidence type="ECO:0000313" key="1">
    <source>
        <dbReference type="EMBL" id="KGE19940.1"/>
    </source>
</evidence>
<keyword evidence="2" id="KW-1185">Reference proteome</keyword>
<evidence type="ECO:0000313" key="2">
    <source>
        <dbReference type="Proteomes" id="UP000029734"/>
    </source>
</evidence>
<dbReference type="InterPro" id="IPR027417">
    <property type="entry name" value="P-loop_NTPase"/>
</dbReference>